<sequence>MSRRWSPAGAMIAGSAVAVLLGASIGGAPAEASGAPNERLARQIKRMERVLDEVLRQSPFFLVYGVEYTRAIYLEEFGALFTFEASLVRGDPEWDIDLSFLRQLRVETEGGKVTIWRDGDEADEKKVLVLPRGHEERDEEVAEKRREGGEKQAERREKQAEDAAKRYAEGKEELIGALLDYGETLAPLRDDQWVAIAAFLSRSKFFDASGISRLLIKARMSDLRDSGRGRITESEMRSRVVVEEY</sequence>
<dbReference type="EMBL" id="VGIY01000062">
    <property type="protein sequence ID" value="MBM3316981.1"/>
    <property type="molecule type" value="Genomic_DNA"/>
</dbReference>
<accession>A0A938BQL8</accession>
<dbReference type="AlphaFoldDB" id="A0A938BQL8"/>
<evidence type="ECO:0000313" key="4">
    <source>
        <dbReference type="Proteomes" id="UP000748308"/>
    </source>
</evidence>
<feature type="signal peptide" evidence="2">
    <location>
        <begin position="1"/>
        <end position="30"/>
    </location>
</feature>
<comment type="caution">
    <text evidence="3">The sequence shown here is derived from an EMBL/GenBank/DDBJ whole genome shotgun (WGS) entry which is preliminary data.</text>
</comment>
<proteinExistence type="predicted"/>
<reference evidence="3" key="1">
    <citation type="submission" date="2019-03" db="EMBL/GenBank/DDBJ databases">
        <title>Lake Tanganyika Metagenome-Assembled Genomes (MAGs).</title>
        <authorList>
            <person name="Tran P."/>
        </authorList>
    </citation>
    <scope>NUCLEOTIDE SEQUENCE</scope>
    <source>
        <strain evidence="3">M_DeepCast_400m_m2_100</strain>
    </source>
</reference>
<name>A0A938BQL8_UNCEI</name>
<gene>
    <name evidence="3" type="ORF">FJY75_03920</name>
</gene>
<organism evidence="3 4">
    <name type="scientific">Eiseniibacteriota bacterium</name>
    <dbReference type="NCBI Taxonomy" id="2212470"/>
    <lineage>
        <taxon>Bacteria</taxon>
        <taxon>Candidatus Eiseniibacteriota</taxon>
    </lineage>
</organism>
<evidence type="ECO:0000313" key="3">
    <source>
        <dbReference type="EMBL" id="MBM3316981.1"/>
    </source>
</evidence>
<protein>
    <submittedName>
        <fullName evidence="3">Uncharacterized protein</fullName>
    </submittedName>
</protein>
<evidence type="ECO:0000256" key="1">
    <source>
        <dbReference type="SAM" id="MobiDB-lite"/>
    </source>
</evidence>
<feature type="region of interest" description="Disordered" evidence="1">
    <location>
        <begin position="133"/>
        <end position="163"/>
    </location>
</feature>
<dbReference type="Proteomes" id="UP000748308">
    <property type="component" value="Unassembled WGS sequence"/>
</dbReference>
<keyword evidence="2" id="KW-0732">Signal</keyword>
<evidence type="ECO:0000256" key="2">
    <source>
        <dbReference type="SAM" id="SignalP"/>
    </source>
</evidence>
<feature type="chain" id="PRO_5037781734" evidence="2">
    <location>
        <begin position="31"/>
        <end position="245"/>
    </location>
</feature>